<gene>
    <name evidence="2" type="ORF">GCM10025883_00890</name>
</gene>
<keyword evidence="3" id="KW-1185">Reference proteome</keyword>
<evidence type="ECO:0000313" key="2">
    <source>
        <dbReference type="EMBL" id="GMA38044.1"/>
    </source>
</evidence>
<evidence type="ECO:0000313" key="3">
    <source>
        <dbReference type="Proteomes" id="UP001157126"/>
    </source>
</evidence>
<dbReference type="EMBL" id="BSUO01000001">
    <property type="protein sequence ID" value="GMA38044.1"/>
    <property type="molecule type" value="Genomic_DNA"/>
</dbReference>
<organism evidence="2 3">
    <name type="scientific">Mobilicoccus caccae</name>
    <dbReference type="NCBI Taxonomy" id="1859295"/>
    <lineage>
        <taxon>Bacteria</taxon>
        <taxon>Bacillati</taxon>
        <taxon>Actinomycetota</taxon>
        <taxon>Actinomycetes</taxon>
        <taxon>Micrococcales</taxon>
        <taxon>Dermatophilaceae</taxon>
        <taxon>Mobilicoccus</taxon>
    </lineage>
</organism>
<name>A0ABQ6IJZ0_9MICO</name>
<proteinExistence type="inferred from homology"/>
<evidence type="ECO:0008006" key="4">
    <source>
        <dbReference type="Google" id="ProtNLM"/>
    </source>
</evidence>
<dbReference type="InterPro" id="IPR001447">
    <property type="entry name" value="Arylamine_N-AcTrfase"/>
</dbReference>
<reference evidence="3" key="1">
    <citation type="journal article" date="2019" name="Int. J. Syst. Evol. Microbiol.">
        <title>The Global Catalogue of Microorganisms (GCM) 10K type strain sequencing project: providing services to taxonomists for standard genome sequencing and annotation.</title>
        <authorList>
            <consortium name="The Broad Institute Genomics Platform"/>
            <consortium name="The Broad Institute Genome Sequencing Center for Infectious Disease"/>
            <person name="Wu L."/>
            <person name="Ma J."/>
        </authorList>
    </citation>
    <scope>NUCLEOTIDE SEQUENCE [LARGE SCALE GENOMIC DNA]</scope>
    <source>
        <strain evidence="3">NBRC 113072</strain>
    </source>
</reference>
<accession>A0ABQ6IJZ0</accession>
<dbReference type="Gene3D" id="3.30.2140.20">
    <property type="match status" value="1"/>
</dbReference>
<evidence type="ECO:0000256" key="1">
    <source>
        <dbReference type="ARBA" id="ARBA00006547"/>
    </source>
</evidence>
<comment type="similarity">
    <text evidence="1">Belongs to the arylamine N-acetyltransferase family.</text>
</comment>
<dbReference type="SUPFAM" id="SSF54001">
    <property type="entry name" value="Cysteine proteinases"/>
    <property type="match status" value="1"/>
</dbReference>
<protein>
    <recommendedName>
        <fullName evidence="4">N-hydroxyarylamine O-acetyltransferase</fullName>
    </recommendedName>
</protein>
<sequence>MPPTTLVGPSWRTAEFDVPAYLESIGLASAGGPGPSLEPTSEVLSEVHSAHVRTLPFANVDVLLGQHPGIAPVTVHDQLVRRRRGGYCFEHTQLFAAALEYVGFTFRRALGRVRDVAGSRTHMTVVVRLDGREVLCDPGFGFSITSPIELRAGATQEVAGREFRIERWNVAGVGTWALTREGALEHVHDDLPVQPVDVTMGHLMTSTGADSPSGITSW</sequence>
<dbReference type="InterPro" id="IPR038765">
    <property type="entry name" value="Papain-like_cys_pep_sf"/>
</dbReference>
<dbReference type="RefSeq" id="WP_284302147.1">
    <property type="nucleotide sequence ID" value="NZ_BSUO01000001.1"/>
</dbReference>
<dbReference type="InterPro" id="IPR053710">
    <property type="entry name" value="Arylamine_NAT_domain_sf"/>
</dbReference>
<dbReference type="Pfam" id="PF00797">
    <property type="entry name" value="Acetyltransf_2"/>
    <property type="match status" value="1"/>
</dbReference>
<dbReference type="PANTHER" id="PTHR11786:SF0">
    <property type="entry name" value="ARYLAMINE N-ACETYLTRANSFERASE 4-RELATED"/>
    <property type="match status" value="1"/>
</dbReference>
<dbReference type="Proteomes" id="UP001157126">
    <property type="component" value="Unassembled WGS sequence"/>
</dbReference>
<dbReference type="PANTHER" id="PTHR11786">
    <property type="entry name" value="N-HYDROXYARYLAMINE O-ACETYLTRANSFERASE"/>
    <property type="match status" value="1"/>
</dbReference>
<comment type="caution">
    <text evidence="2">The sequence shown here is derived from an EMBL/GenBank/DDBJ whole genome shotgun (WGS) entry which is preliminary data.</text>
</comment>